<gene>
    <name evidence="1" type="ORF">AGLY_009890</name>
</gene>
<dbReference type="AlphaFoldDB" id="A0A6G0THR1"/>
<dbReference type="Proteomes" id="UP000475862">
    <property type="component" value="Unassembled WGS sequence"/>
</dbReference>
<name>A0A6G0THR1_APHGL</name>
<accession>A0A6G0THR1</accession>
<comment type="caution">
    <text evidence="1">The sequence shown here is derived from an EMBL/GenBank/DDBJ whole genome shotgun (WGS) entry which is preliminary data.</text>
</comment>
<proteinExistence type="predicted"/>
<evidence type="ECO:0000313" key="2">
    <source>
        <dbReference type="Proteomes" id="UP000475862"/>
    </source>
</evidence>
<reference evidence="1 2" key="1">
    <citation type="submission" date="2019-08" db="EMBL/GenBank/DDBJ databases">
        <title>The genome of the soybean aphid Biotype 1, its phylome, world population structure and adaptation to the North American continent.</title>
        <authorList>
            <person name="Giordano R."/>
            <person name="Donthu R.K."/>
            <person name="Hernandez A.G."/>
            <person name="Wright C.L."/>
            <person name="Zimin A.V."/>
        </authorList>
    </citation>
    <scope>NUCLEOTIDE SEQUENCE [LARGE SCALE GENOMIC DNA]</scope>
    <source>
        <tissue evidence="1">Whole aphids</tissue>
    </source>
</reference>
<sequence>MAGTSNSVIFNLRTNGPLVVLRGLKRTHWIDEKMQMCIIYNCDKDNYVFEVSSKNKRKIVLNYLTALYNELKKKKRFQDLRERKKNKNRVLEFRNLMLGKYTKICPLVANHIRINISMVKLCIYTSIRFPLRLSRYPCVSDIVNLTRHNMFMYRLIELFLYRNVPESAHLNKSPSVQKSWLSCLTKARHG</sequence>
<evidence type="ECO:0000313" key="1">
    <source>
        <dbReference type="EMBL" id="KAE9532809.1"/>
    </source>
</evidence>
<dbReference type="EMBL" id="VYZN01000038">
    <property type="protein sequence ID" value="KAE9532809.1"/>
    <property type="molecule type" value="Genomic_DNA"/>
</dbReference>
<keyword evidence="2" id="KW-1185">Reference proteome</keyword>
<protein>
    <submittedName>
        <fullName evidence="1">Uncharacterized protein</fullName>
    </submittedName>
</protein>
<organism evidence="1 2">
    <name type="scientific">Aphis glycines</name>
    <name type="common">Soybean aphid</name>
    <dbReference type="NCBI Taxonomy" id="307491"/>
    <lineage>
        <taxon>Eukaryota</taxon>
        <taxon>Metazoa</taxon>
        <taxon>Ecdysozoa</taxon>
        <taxon>Arthropoda</taxon>
        <taxon>Hexapoda</taxon>
        <taxon>Insecta</taxon>
        <taxon>Pterygota</taxon>
        <taxon>Neoptera</taxon>
        <taxon>Paraneoptera</taxon>
        <taxon>Hemiptera</taxon>
        <taxon>Sternorrhyncha</taxon>
        <taxon>Aphidomorpha</taxon>
        <taxon>Aphidoidea</taxon>
        <taxon>Aphididae</taxon>
        <taxon>Aphidini</taxon>
        <taxon>Aphis</taxon>
        <taxon>Aphis</taxon>
    </lineage>
</organism>